<evidence type="ECO:0000256" key="1">
    <source>
        <dbReference type="SAM" id="MobiDB-lite"/>
    </source>
</evidence>
<evidence type="ECO:0000313" key="3">
    <source>
        <dbReference type="Proteomes" id="UP001217417"/>
    </source>
</evidence>
<organism evidence="2 3">
    <name type="scientific">Lipomyces tetrasporus</name>
    <dbReference type="NCBI Taxonomy" id="54092"/>
    <lineage>
        <taxon>Eukaryota</taxon>
        <taxon>Fungi</taxon>
        <taxon>Dikarya</taxon>
        <taxon>Ascomycota</taxon>
        <taxon>Saccharomycotina</taxon>
        <taxon>Lipomycetes</taxon>
        <taxon>Lipomycetales</taxon>
        <taxon>Lipomycetaceae</taxon>
        <taxon>Lipomyces</taxon>
    </lineage>
</organism>
<sequence length="281" mass="30999">MAAAALAQQRQQKQFLQFPGTLDLSSLTSQDLANALGLGLDLAGAMRPQKRMRMASDISSLSDLSSVSSSANSSELSTPMSSPSLTYSPGNPLFNGSSTVSSIAGSPKLTTAMATGVPSSTTPARPPRAPRKQSESRIPLPDLHARMGLAHDPDEARSREQHILGILQDQGFPLGERTWIRDTEEKDRRRIIEEIYRQTRDLYGYERSLLEVIVRRGAYYLMQGRLRRLRRSKAHQQHLSGNNSSTTTASAMSEHEDDVAEQEEQSSRDSSVDVENKEETE</sequence>
<feature type="region of interest" description="Disordered" evidence="1">
    <location>
        <begin position="54"/>
        <end position="89"/>
    </location>
</feature>
<feature type="compositionally biased region" description="Acidic residues" evidence="1">
    <location>
        <begin position="255"/>
        <end position="264"/>
    </location>
</feature>
<feature type="compositionally biased region" description="Low complexity" evidence="1">
    <location>
        <begin position="242"/>
        <end position="251"/>
    </location>
</feature>
<feature type="compositionally biased region" description="Basic and acidic residues" evidence="1">
    <location>
        <begin position="265"/>
        <end position="281"/>
    </location>
</feature>
<name>A0AAD7QXC1_9ASCO</name>
<feature type="compositionally biased region" description="Low complexity" evidence="1">
    <location>
        <begin position="56"/>
        <end position="89"/>
    </location>
</feature>
<dbReference type="RefSeq" id="XP_056046473.1">
    <property type="nucleotide sequence ID" value="XM_056189112.1"/>
</dbReference>
<gene>
    <name evidence="2" type="ORF">POJ06DRAFT_265883</name>
</gene>
<protein>
    <submittedName>
        <fullName evidence="2">Uncharacterized protein</fullName>
    </submittedName>
</protein>
<feature type="region of interest" description="Disordered" evidence="1">
    <location>
        <begin position="112"/>
        <end position="142"/>
    </location>
</feature>
<dbReference type="EMBL" id="JARPMG010000002">
    <property type="protein sequence ID" value="KAJ8103023.1"/>
    <property type="molecule type" value="Genomic_DNA"/>
</dbReference>
<dbReference type="GeneID" id="80884278"/>
<comment type="caution">
    <text evidence="2">The sequence shown here is derived from an EMBL/GenBank/DDBJ whole genome shotgun (WGS) entry which is preliminary data.</text>
</comment>
<proteinExistence type="predicted"/>
<reference evidence="2" key="1">
    <citation type="submission" date="2023-03" db="EMBL/GenBank/DDBJ databases">
        <title>Near-Complete genome sequence of Lipomyces tetrasporous NRRL Y-64009, an oleaginous yeast capable of growing on lignocellulosic hydrolysates.</title>
        <authorList>
            <consortium name="Lawrence Berkeley National Laboratory"/>
            <person name="Jagtap S.S."/>
            <person name="Liu J.-J."/>
            <person name="Walukiewicz H.E."/>
            <person name="Pangilinan J."/>
            <person name="Lipzen A."/>
            <person name="Ahrendt S."/>
            <person name="Koriabine M."/>
            <person name="Cobaugh K."/>
            <person name="Salamov A."/>
            <person name="Yoshinaga Y."/>
            <person name="Ng V."/>
            <person name="Daum C."/>
            <person name="Grigoriev I.V."/>
            <person name="Slininger P.J."/>
            <person name="Dien B.S."/>
            <person name="Jin Y.-S."/>
            <person name="Rao C.V."/>
        </authorList>
    </citation>
    <scope>NUCLEOTIDE SEQUENCE</scope>
    <source>
        <strain evidence="2">NRRL Y-64009</strain>
    </source>
</reference>
<feature type="region of interest" description="Disordered" evidence="1">
    <location>
        <begin position="231"/>
        <end position="281"/>
    </location>
</feature>
<dbReference type="AlphaFoldDB" id="A0AAD7QXC1"/>
<dbReference type="Proteomes" id="UP001217417">
    <property type="component" value="Unassembled WGS sequence"/>
</dbReference>
<keyword evidence="3" id="KW-1185">Reference proteome</keyword>
<accession>A0AAD7QXC1</accession>
<evidence type="ECO:0000313" key="2">
    <source>
        <dbReference type="EMBL" id="KAJ8103023.1"/>
    </source>
</evidence>